<dbReference type="Proteomes" id="UP000015453">
    <property type="component" value="Unassembled WGS sequence"/>
</dbReference>
<evidence type="ECO:0000313" key="4">
    <source>
        <dbReference type="Proteomes" id="UP000015453"/>
    </source>
</evidence>
<keyword evidence="4" id="KW-1185">Reference proteome</keyword>
<gene>
    <name evidence="3" type="ORF">M569_06473</name>
</gene>
<dbReference type="GO" id="GO:0016787">
    <property type="term" value="F:hydrolase activity"/>
    <property type="evidence" value="ECO:0007669"/>
    <property type="project" value="UniProtKB-KW"/>
</dbReference>
<reference evidence="3 4" key="1">
    <citation type="journal article" date="2013" name="BMC Genomics">
        <title>The miniature genome of a carnivorous plant Genlisea aurea contains a low number of genes and short non-coding sequences.</title>
        <authorList>
            <person name="Leushkin E.V."/>
            <person name="Sutormin R.A."/>
            <person name="Nabieva E.R."/>
            <person name="Penin A.A."/>
            <person name="Kondrashov A.S."/>
            <person name="Logacheva M.D."/>
        </authorList>
    </citation>
    <scope>NUCLEOTIDE SEQUENCE [LARGE SCALE GENOMIC DNA]</scope>
</reference>
<feature type="non-terminal residue" evidence="3">
    <location>
        <position position="329"/>
    </location>
</feature>
<dbReference type="Pfam" id="PF01764">
    <property type="entry name" value="Lipase_3"/>
    <property type="match status" value="1"/>
</dbReference>
<feature type="non-terminal residue" evidence="3">
    <location>
        <position position="1"/>
    </location>
</feature>
<dbReference type="PANTHER" id="PTHR31479:SF2">
    <property type="entry name" value="ALPHA_BETA-HYDROLASES SUPERFAMILY PROTEIN"/>
    <property type="match status" value="1"/>
</dbReference>
<dbReference type="InterPro" id="IPR002921">
    <property type="entry name" value="Fungal_lipase-type"/>
</dbReference>
<dbReference type="AlphaFoldDB" id="S8DYD8"/>
<dbReference type="Gene3D" id="3.40.50.1820">
    <property type="entry name" value="alpha/beta hydrolase"/>
    <property type="match status" value="1"/>
</dbReference>
<comment type="caution">
    <text evidence="3">The sequence shown here is derived from an EMBL/GenBank/DDBJ whole genome shotgun (WGS) entry which is preliminary data.</text>
</comment>
<evidence type="ECO:0000259" key="2">
    <source>
        <dbReference type="Pfam" id="PF01764"/>
    </source>
</evidence>
<protein>
    <recommendedName>
        <fullName evidence="2">Fungal lipase-type domain-containing protein</fullName>
    </recommendedName>
</protein>
<dbReference type="InterPro" id="IPR029058">
    <property type="entry name" value="AB_hydrolase_fold"/>
</dbReference>
<name>S8DYD8_9LAMI</name>
<accession>S8DYD8</accession>
<organism evidence="3 4">
    <name type="scientific">Genlisea aurea</name>
    <dbReference type="NCBI Taxonomy" id="192259"/>
    <lineage>
        <taxon>Eukaryota</taxon>
        <taxon>Viridiplantae</taxon>
        <taxon>Streptophyta</taxon>
        <taxon>Embryophyta</taxon>
        <taxon>Tracheophyta</taxon>
        <taxon>Spermatophyta</taxon>
        <taxon>Magnoliopsida</taxon>
        <taxon>eudicotyledons</taxon>
        <taxon>Gunneridae</taxon>
        <taxon>Pentapetalae</taxon>
        <taxon>asterids</taxon>
        <taxon>lamiids</taxon>
        <taxon>Lamiales</taxon>
        <taxon>Lentibulariaceae</taxon>
        <taxon>Genlisea</taxon>
    </lineage>
</organism>
<proteinExistence type="predicted"/>
<dbReference type="SUPFAM" id="SSF53474">
    <property type="entry name" value="alpha/beta-Hydrolases"/>
    <property type="match status" value="1"/>
</dbReference>
<keyword evidence="1" id="KW-0378">Hydrolase</keyword>
<dbReference type="OrthoDB" id="58570at2759"/>
<dbReference type="EMBL" id="AUSU01002675">
    <property type="protein sequence ID" value="EPS68298.1"/>
    <property type="molecule type" value="Genomic_DNA"/>
</dbReference>
<evidence type="ECO:0000256" key="1">
    <source>
        <dbReference type="ARBA" id="ARBA00022801"/>
    </source>
</evidence>
<dbReference type="GO" id="GO:0006629">
    <property type="term" value="P:lipid metabolic process"/>
    <property type="evidence" value="ECO:0007669"/>
    <property type="project" value="InterPro"/>
</dbReference>
<feature type="domain" description="Fungal lipase-type" evidence="2">
    <location>
        <begin position="130"/>
        <end position="174"/>
    </location>
</feature>
<evidence type="ECO:0000313" key="3">
    <source>
        <dbReference type="EMBL" id="EPS68298.1"/>
    </source>
</evidence>
<sequence>KEDFQLCGPLHLTTVDWTDPRFRRSVAACLVQGVYILERDRQDKRVGTRALAARWWEAFGFDLYMKLIDEADSSTFGAIYHLAPSSGSDHAPRYVIAFRGTLTKGQAFTRDLELDIHVVKNGLHRTSRFEVAMQAVRHVVSSAYGGGDLWLTGHSLGAAMALLAGKTMAKDGIFLDAFLFNPPFLSAPIERIKDERVKHGIRFAGSVITAGLALALKNKSQSSFSGLSRWLPGLFVNPADHICSEYIGYFEHRRRMDGFGVGGIERLASQHSLGGLLLDVMGKKETEEEPFHLIPSAVLTVNRTPAQSFKEAHGIHQWWKPSHLLQLES</sequence>
<dbReference type="PANTHER" id="PTHR31479">
    <property type="entry name" value="ALPHA/BETA-HYDROLASES SUPERFAMILY PROTEIN"/>
    <property type="match status" value="1"/>
</dbReference>